<dbReference type="AlphaFoldDB" id="A0A9P1GMS4"/>
<dbReference type="InterPro" id="IPR000073">
    <property type="entry name" value="AB_hydrolase_1"/>
</dbReference>
<evidence type="ECO:0000259" key="2">
    <source>
        <dbReference type="Pfam" id="PF00561"/>
    </source>
</evidence>
<dbReference type="OrthoDB" id="6431331at2759"/>
<evidence type="ECO:0000313" key="4">
    <source>
        <dbReference type="EMBL" id="CAL1171093.1"/>
    </source>
</evidence>
<proteinExistence type="predicted"/>
<dbReference type="SUPFAM" id="SSF53474">
    <property type="entry name" value="alpha/beta-Hydrolases"/>
    <property type="match status" value="1"/>
</dbReference>
<dbReference type="EMBL" id="CAMXCT010006653">
    <property type="protein sequence ID" value="CAI4017718.1"/>
    <property type="molecule type" value="Genomic_DNA"/>
</dbReference>
<evidence type="ECO:0000313" key="3">
    <source>
        <dbReference type="EMBL" id="CAI4017718.1"/>
    </source>
</evidence>
<protein>
    <recommendedName>
        <fullName evidence="2">AB hydrolase-1 domain-containing protein</fullName>
    </recommendedName>
</protein>
<keyword evidence="1" id="KW-0472">Membrane</keyword>
<dbReference type="InterPro" id="IPR029058">
    <property type="entry name" value="AB_hydrolase_fold"/>
</dbReference>
<feature type="domain" description="AB hydrolase-1" evidence="2">
    <location>
        <begin position="723"/>
        <end position="827"/>
    </location>
</feature>
<dbReference type="InterPro" id="IPR002885">
    <property type="entry name" value="PPR_rpt"/>
</dbReference>
<dbReference type="Pfam" id="PF00561">
    <property type="entry name" value="Abhydrolase_1"/>
    <property type="match status" value="1"/>
</dbReference>
<dbReference type="Proteomes" id="UP001152797">
    <property type="component" value="Unassembled WGS sequence"/>
</dbReference>
<keyword evidence="1" id="KW-1133">Transmembrane helix</keyword>
<gene>
    <name evidence="3" type="ORF">C1SCF055_LOCUS42340</name>
</gene>
<keyword evidence="1" id="KW-0812">Transmembrane</keyword>
<feature type="transmembrane region" description="Helical" evidence="1">
    <location>
        <begin position="54"/>
        <end position="72"/>
    </location>
</feature>
<dbReference type="InterPro" id="IPR011990">
    <property type="entry name" value="TPR-like_helical_dom_sf"/>
</dbReference>
<reference evidence="3" key="1">
    <citation type="submission" date="2022-10" db="EMBL/GenBank/DDBJ databases">
        <authorList>
            <person name="Chen Y."/>
            <person name="Dougan E. K."/>
            <person name="Chan C."/>
            <person name="Rhodes N."/>
            <person name="Thang M."/>
        </authorList>
    </citation>
    <scope>NUCLEOTIDE SEQUENCE</scope>
</reference>
<keyword evidence="5" id="KW-1185">Reference proteome</keyword>
<name>A0A9P1GMS4_9DINO</name>
<comment type="caution">
    <text evidence="3">The sequence shown here is derived from an EMBL/GenBank/DDBJ whole genome shotgun (WGS) entry which is preliminary data.</text>
</comment>
<accession>A0A9P1GMS4</accession>
<dbReference type="NCBIfam" id="TIGR00756">
    <property type="entry name" value="PPR"/>
    <property type="match status" value="1"/>
</dbReference>
<dbReference type="Gene3D" id="1.25.40.10">
    <property type="entry name" value="Tetratricopeptide repeat domain"/>
    <property type="match status" value="2"/>
</dbReference>
<sequence>MKRQYSPPDKPEMKRSSGWGAILRSIQTGRFINTMWADEGTISCNVQMAMVRLFMIWPLKAVTPVAYLYWAWRLIRTLSGKSSKRVRPDGAMALLRAAAVWGLQELLSLMLGLEVLFFCYYCYKRAMLQVDNLLHNAVTRVFCAALQWSKAFLQLADLRAQSLEVDAHSTSAVTKAAEQGWQCAAHLLSSLVAADLQATAVNHNILLSRFEVSKWQRSLEVLHQMPCKGVERTVISLASAISACGRWEHSILLSEELGSSGLQANLISTNAAVSACEKQGQWWQAMQMLTATLWLGLQEDTISNNALISSCEKGGLWEQSLARLRRIRSLNIVATVVTYSAAISACSTATSWQCAIHLFHELLQLERRERHEDSLGPLGHLGRFASNSVAFNAAIFACEKGNQWKSALNLMHVMHSRQLQLDLITCNAVVNACSCSCRWQAATYLLDQFQRQSVERDVITVEAALKGFETAGLGLETAALLDELDVLRRVFQATLDIQASGRMLEGSRSHEMLATHLSPEASVQDFQEALLPKRNESNVEQLLREWDSLKRVTSQNLAPAVMLGEKERAAMENAMDDAELLALKHAEISGWFFDRRTGCRWPAANVAEIHRGNLAEWMAWAFFHCTPDEVPAQRRHELVQLVDEGAKWAGVEFPTGYNPHVQAMRLTMDPIPSEHRPLVYYIVTALAMPIVNNYNLENLGFRRHRSGTLWYWLRRGRGRSAQPPIVFCHGVGVNLLPYVHFISELLRQMPKGKDIFLVSLPHISMRIKEDVPSSAEMVACLRDMLLSWDHTSAHFVGHSFGSIVVAWMCRNAQETVAVATFLDPVCFLLIKPDVCYNFMYRQPETATQLLMHYFVARELYIAHSLSRNFFWYQNLLWPEELQVPCMVMLSGEDSIARVLGVRRYLTGWIERQKGNSFRLLWFPNMGHGEMNFGPVGSIAQTWQSIRLAACKRIVAEMMSLEAQLRVGPLA</sequence>
<dbReference type="EMBL" id="CAMXCT020006653">
    <property type="protein sequence ID" value="CAL1171093.1"/>
    <property type="molecule type" value="Genomic_DNA"/>
</dbReference>
<dbReference type="EMBL" id="CAMXCT030006653">
    <property type="protein sequence ID" value="CAL4805030.1"/>
    <property type="molecule type" value="Genomic_DNA"/>
</dbReference>
<reference evidence="4" key="2">
    <citation type="submission" date="2024-04" db="EMBL/GenBank/DDBJ databases">
        <authorList>
            <person name="Chen Y."/>
            <person name="Shah S."/>
            <person name="Dougan E. K."/>
            <person name="Thang M."/>
            <person name="Chan C."/>
        </authorList>
    </citation>
    <scope>NUCLEOTIDE SEQUENCE [LARGE SCALE GENOMIC DNA]</scope>
</reference>
<dbReference type="Gene3D" id="3.40.50.1820">
    <property type="entry name" value="alpha/beta hydrolase"/>
    <property type="match status" value="1"/>
</dbReference>
<feature type="transmembrane region" description="Helical" evidence="1">
    <location>
        <begin position="93"/>
        <end position="118"/>
    </location>
</feature>
<evidence type="ECO:0000313" key="5">
    <source>
        <dbReference type="Proteomes" id="UP001152797"/>
    </source>
</evidence>
<dbReference type="PANTHER" id="PTHR37471:SF1">
    <property type="entry name" value="AB HYDROLASE-1 DOMAIN-CONTAINING PROTEIN"/>
    <property type="match status" value="1"/>
</dbReference>
<dbReference type="PANTHER" id="PTHR37471">
    <property type="entry name" value="UNNAMED PRODUCT"/>
    <property type="match status" value="1"/>
</dbReference>
<organism evidence="3">
    <name type="scientific">Cladocopium goreaui</name>
    <dbReference type="NCBI Taxonomy" id="2562237"/>
    <lineage>
        <taxon>Eukaryota</taxon>
        <taxon>Sar</taxon>
        <taxon>Alveolata</taxon>
        <taxon>Dinophyceae</taxon>
        <taxon>Suessiales</taxon>
        <taxon>Symbiodiniaceae</taxon>
        <taxon>Cladocopium</taxon>
    </lineage>
</organism>
<evidence type="ECO:0000256" key="1">
    <source>
        <dbReference type="SAM" id="Phobius"/>
    </source>
</evidence>